<dbReference type="SUPFAM" id="SSF50044">
    <property type="entry name" value="SH3-domain"/>
    <property type="match status" value="3"/>
</dbReference>
<dbReference type="Proteomes" id="UP001209878">
    <property type="component" value="Unassembled WGS sequence"/>
</dbReference>
<evidence type="ECO:0000259" key="4">
    <source>
        <dbReference type="PROSITE" id="PS50002"/>
    </source>
</evidence>
<evidence type="ECO:0000256" key="1">
    <source>
        <dbReference type="ARBA" id="ARBA00022443"/>
    </source>
</evidence>
<dbReference type="InterPro" id="IPR036028">
    <property type="entry name" value="SH3-like_dom_sf"/>
</dbReference>
<evidence type="ECO:0000256" key="3">
    <source>
        <dbReference type="SAM" id="MobiDB-lite"/>
    </source>
</evidence>
<evidence type="ECO:0000256" key="2">
    <source>
        <dbReference type="PROSITE-ProRule" id="PRU00192"/>
    </source>
</evidence>
<dbReference type="Pfam" id="PF00018">
    <property type="entry name" value="SH3_1"/>
    <property type="match status" value="2"/>
</dbReference>
<protein>
    <recommendedName>
        <fullName evidence="4">SH3 domain-containing protein</fullName>
    </recommendedName>
</protein>
<sequence>MGEPGELSFLTGAALCVHGKLTHDWLYGELYGEYGRFPASFVTVDMEKLPQLDLDSMGGVAGQGPRGGDKGREQPSGVSGWEHGNGSIPCSWEAQDKGYETSGGDQHQKATFCIAQHPFTGESAEDLTFAAGDRIKLLAYIDSDWLKGSLNGQEGIFPRAFVDIVEDVTSDMSGATVHHGHVTTPPVATRRDTAHKTYAEPSRSMARALFDFTGDTDEDLSFKCGQEIVILEWINNDWVKGRLAGRTGIFPANFVEIVEG</sequence>
<dbReference type="InterPro" id="IPR050670">
    <property type="entry name" value="STAM"/>
</dbReference>
<dbReference type="AlphaFoldDB" id="A0AAD9NMZ7"/>
<evidence type="ECO:0000313" key="6">
    <source>
        <dbReference type="Proteomes" id="UP001209878"/>
    </source>
</evidence>
<accession>A0AAD9NMZ7</accession>
<dbReference type="PRINTS" id="PR00452">
    <property type="entry name" value="SH3DOMAIN"/>
</dbReference>
<dbReference type="GO" id="GO:0033565">
    <property type="term" value="C:ESCRT-0 complex"/>
    <property type="evidence" value="ECO:0007669"/>
    <property type="project" value="TreeGrafter"/>
</dbReference>
<dbReference type="Gene3D" id="2.30.30.40">
    <property type="entry name" value="SH3 Domains"/>
    <property type="match status" value="3"/>
</dbReference>
<dbReference type="PROSITE" id="PS50002">
    <property type="entry name" value="SH3"/>
    <property type="match status" value="3"/>
</dbReference>
<evidence type="ECO:0000313" key="5">
    <source>
        <dbReference type="EMBL" id="KAK2176287.1"/>
    </source>
</evidence>
<name>A0AAD9NMZ7_RIDPI</name>
<keyword evidence="1 2" id="KW-0728">SH3 domain</keyword>
<dbReference type="SMART" id="SM00326">
    <property type="entry name" value="SH3"/>
    <property type="match status" value="3"/>
</dbReference>
<dbReference type="PANTHER" id="PTHR45929">
    <property type="entry name" value="JAK PATHWAY SIGNAL TRANSDUCTION ADAPTOR MOLECULE"/>
    <property type="match status" value="1"/>
</dbReference>
<comment type="caution">
    <text evidence="5">The sequence shown here is derived from an EMBL/GenBank/DDBJ whole genome shotgun (WGS) entry which is preliminary data.</text>
</comment>
<organism evidence="5 6">
    <name type="scientific">Ridgeia piscesae</name>
    <name type="common">Tubeworm</name>
    <dbReference type="NCBI Taxonomy" id="27915"/>
    <lineage>
        <taxon>Eukaryota</taxon>
        <taxon>Metazoa</taxon>
        <taxon>Spiralia</taxon>
        <taxon>Lophotrochozoa</taxon>
        <taxon>Annelida</taxon>
        <taxon>Polychaeta</taxon>
        <taxon>Sedentaria</taxon>
        <taxon>Canalipalpata</taxon>
        <taxon>Sabellida</taxon>
        <taxon>Siboglinidae</taxon>
        <taxon>Ridgeia</taxon>
    </lineage>
</organism>
<reference evidence="5" key="1">
    <citation type="journal article" date="2023" name="Mol. Biol. Evol.">
        <title>Third-Generation Sequencing Reveals the Adaptive Role of the Epigenome in Three Deep-Sea Polychaetes.</title>
        <authorList>
            <person name="Perez M."/>
            <person name="Aroh O."/>
            <person name="Sun Y."/>
            <person name="Lan Y."/>
            <person name="Juniper S.K."/>
            <person name="Young C.R."/>
            <person name="Angers B."/>
            <person name="Qian P.Y."/>
        </authorList>
    </citation>
    <scope>NUCLEOTIDE SEQUENCE</scope>
    <source>
        <strain evidence="5">R07B-5</strain>
    </source>
</reference>
<feature type="region of interest" description="Disordered" evidence="3">
    <location>
        <begin position="55"/>
        <end position="86"/>
    </location>
</feature>
<dbReference type="CDD" id="cd00174">
    <property type="entry name" value="SH3"/>
    <property type="match status" value="1"/>
</dbReference>
<dbReference type="PRINTS" id="PR00499">
    <property type="entry name" value="P67PHOX"/>
</dbReference>
<gene>
    <name evidence="5" type="ORF">NP493_673g02018</name>
</gene>
<dbReference type="GO" id="GO:0043328">
    <property type="term" value="P:protein transport to vacuole involved in ubiquitin-dependent protein catabolic process via the multivesicular body sorting pathway"/>
    <property type="evidence" value="ECO:0007669"/>
    <property type="project" value="TreeGrafter"/>
</dbReference>
<feature type="domain" description="SH3" evidence="4">
    <location>
        <begin position="108"/>
        <end position="167"/>
    </location>
</feature>
<proteinExistence type="predicted"/>
<dbReference type="PANTHER" id="PTHR45929:SF2">
    <property type="entry name" value="SIGNAL TRANSDUCING ADAPTER MOLECULE 1"/>
    <property type="match status" value="1"/>
</dbReference>
<dbReference type="InterPro" id="IPR001452">
    <property type="entry name" value="SH3_domain"/>
</dbReference>
<dbReference type="EMBL" id="JAODUO010000672">
    <property type="protein sequence ID" value="KAK2176287.1"/>
    <property type="molecule type" value="Genomic_DNA"/>
</dbReference>
<feature type="domain" description="SH3" evidence="4">
    <location>
        <begin position="201"/>
        <end position="260"/>
    </location>
</feature>
<keyword evidence="6" id="KW-1185">Reference proteome</keyword>
<feature type="domain" description="SH3" evidence="4">
    <location>
        <begin position="1"/>
        <end position="47"/>
    </location>
</feature>